<keyword evidence="3 6" id="KW-0812">Transmembrane</keyword>
<feature type="transmembrane region" description="Helical" evidence="6">
    <location>
        <begin position="454"/>
        <end position="472"/>
    </location>
</feature>
<feature type="transmembrane region" description="Helical" evidence="6">
    <location>
        <begin position="130"/>
        <end position="151"/>
    </location>
</feature>
<accession>A0A4R1H9E1</accession>
<dbReference type="PANTHER" id="PTHR30250">
    <property type="entry name" value="PST FAMILY PREDICTED COLANIC ACID TRANSPORTER"/>
    <property type="match status" value="1"/>
</dbReference>
<feature type="transmembrane region" description="Helical" evidence="6">
    <location>
        <begin position="307"/>
        <end position="328"/>
    </location>
</feature>
<name>A0A4R1H9E1_ANCAQ</name>
<reference evidence="7 8" key="1">
    <citation type="submission" date="2019-03" db="EMBL/GenBank/DDBJ databases">
        <title>Genomic Encyclopedia of Type Strains, Phase IV (KMG-IV): sequencing the most valuable type-strain genomes for metagenomic binning, comparative biology and taxonomic classification.</title>
        <authorList>
            <person name="Goeker M."/>
        </authorList>
    </citation>
    <scope>NUCLEOTIDE SEQUENCE [LARGE SCALE GENOMIC DNA]</scope>
    <source>
        <strain evidence="7 8">DSM 101</strain>
    </source>
</reference>
<dbReference type="InterPro" id="IPR050833">
    <property type="entry name" value="Poly_Biosynth_Transport"/>
</dbReference>
<keyword evidence="5 6" id="KW-0472">Membrane</keyword>
<evidence type="ECO:0000256" key="3">
    <source>
        <dbReference type="ARBA" id="ARBA00022692"/>
    </source>
</evidence>
<keyword evidence="8" id="KW-1185">Reference proteome</keyword>
<feature type="transmembrane region" description="Helical" evidence="6">
    <location>
        <begin position="430"/>
        <end position="448"/>
    </location>
</feature>
<dbReference type="InterPro" id="IPR044550">
    <property type="entry name" value="WzxE"/>
</dbReference>
<evidence type="ECO:0000256" key="1">
    <source>
        <dbReference type="ARBA" id="ARBA00004651"/>
    </source>
</evidence>
<evidence type="ECO:0000256" key="6">
    <source>
        <dbReference type="SAM" id="Phobius"/>
    </source>
</evidence>
<evidence type="ECO:0000313" key="8">
    <source>
        <dbReference type="Proteomes" id="UP000295030"/>
    </source>
</evidence>
<evidence type="ECO:0000256" key="4">
    <source>
        <dbReference type="ARBA" id="ARBA00022989"/>
    </source>
</evidence>
<keyword evidence="4 6" id="KW-1133">Transmembrane helix</keyword>
<sequence length="503" mass="52821">MTQGSSYRTILRSSLIVGGAQVITIAVGLVKMKAVALLLGPAGVGLAGLYMNLVQASATVAALGLGTVATRQIATAQVEGGEVAVGQIRRAVFWATLGLACLGAALFWLASGWIARSILADESQADDVAWLTLGVALTVAAGSQAALLVGLRRVGDLARINIGAAITGAVLGVLLLWLWGAQALIAMILAAPLASYLLGLVYVARLGPPVGPRVPLAEMAGQWRAMLVLGLPFMTTGVVSLLAHLAARALVQRELGLDALGYFQAAWTIGMTYLGFVLSAMATDYYPRLTAAIRDREQAARLVNEQTEVALLLCAPVLLAMLGLAPWVIRLLYSAEFEPAIAILRWQLLGDILKVMSWPLGFVFLATGAGKTFLVTDTLAMTVFLAGIYIGLPLIGVEATGVAFLALYAFHLPLVRWLGGRMIGFRWSRAVKLQAVLVIGAALLVDLASRWADVLGAAAGLILAGGMGMWALTRLSEKIGGGGRLGRVAELGKEVRKWVIGLK</sequence>
<gene>
    <name evidence="7" type="ORF">EV667_4340</name>
</gene>
<dbReference type="CDD" id="cd13125">
    <property type="entry name" value="MATE_like_10"/>
    <property type="match status" value="1"/>
</dbReference>
<comment type="caution">
    <text evidence="7">The sequence shown here is derived from an EMBL/GenBank/DDBJ whole genome shotgun (WGS) entry which is preliminary data.</text>
</comment>
<feature type="transmembrane region" description="Helical" evidence="6">
    <location>
        <begin position="49"/>
        <end position="70"/>
    </location>
</feature>
<keyword evidence="2" id="KW-1003">Cell membrane</keyword>
<feature type="transmembrane region" description="Helical" evidence="6">
    <location>
        <begin position="265"/>
        <end position="286"/>
    </location>
</feature>
<dbReference type="Proteomes" id="UP000295030">
    <property type="component" value="Unassembled WGS sequence"/>
</dbReference>
<proteinExistence type="predicted"/>
<feature type="transmembrane region" description="Helical" evidence="6">
    <location>
        <begin position="158"/>
        <end position="178"/>
    </location>
</feature>
<evidence type="ECO:0000313" key="7">
    <source>
        <dbReference type="EMBL" id="TCK16745.1"/>
    </source>
</evidence>
<dbReference type="PANTHER" id="PTHR30250:SF11">
    <property type="entry name" value="O-ANTIGEN TRANSPORTER-RELATED"/>
    <property type="match status" value="1"/>
</dbReference>
<evidence type="ECO:0000256" key="5">
    <source>
        <dbReference type="ARBA" id="ARBA00023136"/>
    </source>
</evidence>
<organism evidence="7 8">
    <name type="scientific">Ancylobacter aquaticus</name>
    <dbReference type="NCBI Taxonomy" id="100"/>
    <lineage>
        <taxon>Bacteria</taxon>
        <taxon>Pseudomonadati</taxon>
        <taxon>Pseudomonadota</taxon>
        <taxon>Alphaproteobacteria</taxon>
        <taxon>Hyphomicrobiales</taxon>
        <taxon>Xanthobacteraceae</taxon>
        <taxon>Ancylobacter</taxon>
    </lineage>
</organism>
<dbReference type="GO" id="GO:0005886">
    <property type="term" value="C:plasma membrane"/>
    <property type="evidence" value="ECO:0007669"/>
    <property type="project" value="UniProtKB-SubCell"/>
</dbReference>
<dbReference type="OrthoDB" id="9769862at2"/>
<feature type="transmembrane region" description="Helical" evidence="6">
    <location>
        <begin position="91"/>
        <end position="110"/>
    </location>
</feature>
<feature type="transmembrane region" description="Helical" evidence="6">
    <location>
        <begin position="9"/>
        <end position="29"/>
    </location>
</feature>
<feature type="transmembrane region" description="Helical" evidence="6">
    <location>
        <begin position="184"/>
        <end position="204"/>
    </location>
</feature>
<dbReference type="AlphaFoldDB" id="A0A4R1H9E1"/>
<comment type="subcellular location">
    <subcellularLocation>
        <location evidence="1">Cell membrane</location>
        <topology evidence="1">Multi-pass membrane protein</topology>
    </subcellularLocation>
</comment>
<dbReference type="GO" id="GO:0009246">
    <property type="term" value="P:enterobacterial common antigen biosynthetic process"/>
    <property type="evidence" value="ECO:0007669"/>
    <property type="project" value="InterPro"/>
</dbReference>
<feature type="transmembrane region" description="Helical" evidence="6">
    <location>
        <begin position="225"/>
        <end position="245"/>
    </location>
</feature>
<dbReference type="EMBL" id="SMFY01000006">
    <property type="protein sequence ID" value="TCK16745.1"/>
    <property type="molecule type" value="Genomic_DNA"/>
</dbReference>
<evidence type="ECO:0000256" key="2">
    <source>
        <dbReference type="ARBA" id="ARBA00022475"/>
    </source>
</evidence>
<dbReference type="Pfam" id="PF13440">
    <property type="entry name" value="Polysacc_synt_3"/>
    <property type="match status" value="1"/>
</dbReference>
<dbReference type="RefSeq" id="WP_131837375.1">
    <property type="nucleotide sequence ID" value="NZ_SMFY01000006.1"/>
</dbReference>
<protein>
    <submittedName>
        <fullName evidence="7">PST family polysaccharide transporter</fullName>
    </submittedName>
</protein>